<evidence type="ECO:0000313" key="1">
    <source>
        <dbReference type="EMBL" id="KAF2139300.1"/>
    </source>
</evidence>
<protein>
    <submittedName>
        <fullName evidence="1">Uncharacterized protein</fullName>
    </submittedName>
</protein>
<dbReference type="EMBL" id="ML995493">
    <property type="protein sequence ID" value="KAF2139300.1"/>
    <property type="molecule type" value="Genomic_DNA"/>
</dbReference>
<dbReference type="OrthoDB" id="431557at2759"/>
<keyword evidence="2" id="KW-1185">Reference proteome</keyword>
<evidence type="ECO:0000313" key="2">
    <source>
        <dbReference type="Proteomes" id="UP000799438"/>
    </source>
</evidence>
<dbReference type="Proteomes" id="UP000799438">
    <property type="component" value="Unassembled WGS sequence"/>
</dbReference>
<gene>
    <name evidence="1" type="ORF">K452DRAFT_289853</name>
</gene>
<dbReference type="AlphaFoldDB" id="A0A6A6B5K6"/>
<dbReference type="RefSeq" id="XP_033395013.1">
    <property type="nucleotide sequence ID" value="XM_033540900.1"/>
</dbReference>
<reference evidence="1" key="1">
    <citation type="journal article" date="2020" name="Stud. Mycol.">
        <title>101 Dothideomycetes genomes: a test case for predicting lifestyles and emergence of pathogens.</title>
        <authorList>
            <person name="Haridas S."/>
            <person name="Albert R."/>
            <person name="Binder M."/>
            <person name="Bloem J."/>
            <person name="Labutti K."/>
            <person name="Salamov A."/>
            <person name="Andreopoulos B."/>
            <person name="Baker S."/>
            <person name="Barry K."/>
            <person name="Bills G."/>
            <person name="Bluhm B."/>
            <person name="Cannon C."/>
            <person name="Castanera R."/>
            <person name="Culley D."/>
            <person name="Daum C."/>
            <person name="Ezra D."/>
            <person name="Gonzalez J."/>
            <person name="Henrissat B."/>
            <person name="Kuo A."/>
            <person name="Liang C."/>
            <person name="Lipzen A."/>
            <person name="Lutzoni F."/>
            <person name="Magnuson J."/>
            <person name="Mondo S."/>
            <person name="Nolan M."/>
            <person name="Ohm R."/>
            <person name="Pangilinan J."/>
            <person name="Park H.-J."/>
            <person name="Ramirez L."/>
            <person name="Alfaro M."/>
            <person name="Sun H."/>
            <person name="Tritt A."/>
            <person name="Yoshinaga Y."/>
            <person name="Zwiers L.-H."/>
            <person name="Turgeon B."/>
            <person name="Goodwin S."/>
            <person name="Spatafora J."/>
            <person name="Crous P."/>
            <person name="Grigoriev I."/>
        </authorList>
    </citation>
    <scope>NUCLEOTIDE SEQUENCE</scope>
    <source>
        <strain evidence="1">CBS 121167</strain>
    </source>
</reference>
<proteinExistence type="predicted"/>
<sequence>MSVDFKKGELEVGIVGRPRPDVRESTDTEFRVLTEIRLMGGYRPLRTRTERIGRGCT</sequence>
<dbReference type="GeneID" id="54298396"/>
<organism evidence="1 2">
    <name type="scientific">Aplosporella prunicola CBS 121167</name>
    <dbReference type="NCBI Taxonomy" id="1176127"/>
    <lineage>
        <taxon>Eukaryota</taxon>
        <taxon>Fungi</taxon>
        <taxon>Dikarya</taxon>
        <taxon>Ascomycota</taxon>
        <taxon>Pezizomycotina</taxon>
        <taxon>Dothideomycetes</taxon>
        <taxon>Dothideomycetes incertae sedis</taxon>
        <taxon>Botryosphaeriales</taxon>
        <taxon>Aplosporellaceae</taxon>
        <taxon>Aplosporella</taxon>
    </lineage>
</organism>
<accession>A0A6A6B5K6</accession>
<name>A0A6A6B5K6_9PEZI</name>